<dbReference type="InterPro" id="IPR012338">
    <property type="entry name" value="Beta-lactam/transpept-like"/>
</dbReference>
<evidence type="ECO:0000259" key="2">
    <source>
        <dbReference type="Pfam" id="PF00144"/>
    </source>
</evidence>
<keyword evidence="1" id="KW-0732">Signal</keyword>
<dbReference type="InterPro" id="IPR058664">
    <property type="entry name" value="ARB_00930-like_C"/>
</dbReference>
<dbReference type="PANTHER" id="PTHR22935:SF97">
    <property type="entry name" value="BETA-LACTAMASE-RELATED DOMAIN-CONTAINING PROTEIN"/>
    <property type="match status" value="1"/>
</dbReference>
<dbReference type="Pfam" id="PF00144">
    <property type="entry name" value="Beta-lactamase"/>
    <property type="match status" value="1"/>
</dbReference>
<protein>
    <submittedName>
        <fullName evidence="4">Uncharacterized protein</fullName>
    </submittedName>
</protein>
<evidence type="ECO:0000313" key="4">
    <source>
        <dbReference type="EMBL" id="TRX88884.1"/>
    </source>
</evidence>
<dbReference type="Gene3D" id="3.40.710.10">
    <property type="entry name" value="DD-peptidase/beta-lactamase superfamily"/>
    <property type="match status" value="1"/>
</dbReference>
<feature type="chain" id="PRO_5021719685" evidence="1">
    <location>
        <begin position="19"/>
        <end position="578"/>
    </location>
</feature>
<keyword evidence="5" id="KW-1185">Reference proteome</keyword>
<feature type="domain" description="Beta-lactamase-related" evidence="2">
    <location>
        <begin position="99"/>
        <end position="415"/>
    </location>
</feature>
<dbReference type="STRING" id="2512241.A0A553HLP3"/>
<dbReference type="PANTHER" id="PTHR22935">
    <property type="entry name" value="PENICILLIN-BINDING PROTEIN"/>
    <property type="match status" value="1"/>
</dbReference>
<feature type="domain" description="Beta-lactamase-like ARB-00930-like C-terminal" evidence="3">
    <location>
        <begin position="442"/>
        <end position="577"/>
    </location>
</feature>
<dbReference type="InterPro" id="IPR051478">
    <property type="entry name" value="Beta-lactamase-like_AB/R"/>
</dbReference>
<dbReference type="Pfam" id="PF26335">
    <property type="entry name" value="ARB_00930_C"/>
    <property type="match status" value="1"/>
</dbReference>
<evidence type="ECO:0000259" key="3">
    <source>
        <dbReference type="Pfam" id="PF26335"/>
    </source>
</evidence>
<organism evidence="4 5">
    <name type="scientific">Xylaria flabelliformis</name>
    <dbReference type="NCBI Taxonomy" id="2512241"/>
    <lineage>
        <taxon>Eukaryota</taxon>
        <taxon>Fungi</taxon>
        <taxon>Dikarya</taxon>
        <taxon>Ascomycota</taxon>
        <taxon>Pezizomycotina</taxon>
        <taxon>Sordariomycetes</taxon>
        <taxon>Xylariomycetidae</taxon>
        <taxon>Xylariales</taxon>
        <taxon>Xylariaceae</taxon>
        <taxon>Xylaria</taxon>
    </lineage>
</organism>
<dbReference type="SUPFAM" id="SSF56601">
    <property type="entry name" value="beta-lactamase/transpeptidase-like"/>
    <property type="match status" value="1"/>
</dbReference>
<name>A0A553HLP3_9PEZI</name>
<dbReference type="OrthoDB" id="10250282at2759"/>
<evidence type="ECO:0000256" key="1">
    <source>
        <dbReference type="SAM" id="SignalP"/>
    </source>
</evidence>
<evidence type="ECO:0000313" key="5">
    <source>
        <dbReference type="Proteomes" id="UP000319160"/>
    </source>
</evidence>
<sequence>MSYFIIILLAICSHISGAQESKQICPLKGSQFPAPSGLGSENLFRNATGKIEQSIRASLTAAPYNETTFSIGMFSTMDDELLYEFHHTDPTVATSEIGTNEVDADSIYRIASITKILTVYQWLIADGDRKFNSPISDFIPQLLQYENGQDDYPAPRWDEITVNDLAMFLAGIDGLNDVAIPGYVTSSLPAMAAAVLPNNPANGINVPESDDPVCGYFTPNVTYVPCSREAYIEKIANLASSFEPSYTPSYSNANFAILGLALENILGAPIQDIFNKTVAKPLGLRSTTIGNPLQITNDSVIPGGGMTASGWDNALGPLNSAAGAFSTTNDLAAIGRSILNSTLMTQAITRRWFSTTTFVDTIDQAVGRGWEIFRVRINGHSIDIFTKSGNWGVYNSVLFLIPAYNFGFSILSASSAAGGALVNDLPNTIVNTLLPSLETITKQQANANFAGRYTSDTTNSSITVTTDGSIGLRVTEYVASGVDLLGSVFALFGADVEFRLMPNQLYSGGTRVGFSAVYQPPTTIPPEDEFYWPCESWLDVDDFTYASVPLGLMAFDVNADGNATSVRLVALRETLLRK</sequence>
<dbReference type="InterPro" id="IPR001466">
    <property type="entry name" value="Beta-lactam-related"/>
</dbReference>
<dbReference type="Proteomes" id="UP000319160">
    <property type="component" value="Unassembled WGS sequence"/>
</dbReference>
<dbReference type="AlphaFoldDB" id="A0A553HLP3"/>
<dbReference type="EMBL" id="VFLP01000078">
    <property type="protein sequence ID" value="TRX88884.1"/>
    <property type="molecule type" value="Genomic_DNA"/>
</dbReference>
<comment type="caution">
    <text evidence="4">The sequence shown here is derived from an EMBL/GenBank/DDBJ whole genome shotgun (WGS) entry which is preliminary data.</text>
</comment>
<reference evidence="5" key="1">
    <citation type="submission" date="2019-06" db="EMBL/GenBank/DDBJ databases">
        <title>Draft genome sequence of the griseofulvin-producing fungus Xylaria cubensis strain G536.</title>
        <authorList>
            <person name="Mead M.E."/>
            <person name="Raja H.A."/>
            <person name="Steenwyk J.L."/>
            <person name="Knowles S.L."/>
            <person name="Oberlies N.H."/>
            <person name="Rokas A."/>
        </authorList>
    </citation>
    <scope>NUCLEOTIDE SEQUENCE [LARGE SCALE GENOMIC DNA]</scope>
    <source>
        <strain evidence="5">G536</strain>
    </source>
</reference>
<proteinExistence type="predicted"/>
<gene>
    <name evidence="4" type="ORF">FHL15_010227</name>
</gene>
<feature type="signal peptide" evidence="1">
    <location>
        <begin position="1"/>
        <end position="18"/>
    </location>
</feature>
<accession>A0A553HLP3</accession>